<dbReference type="InterPro" id="IPR003507">
    <property type="entry name" value="S66_fam"/>
</dbReference>
<keyword evidence="3" id="KW-0645">Protease</keyword>
<proteinExistence type="inferred from homology"/>
<dbReference type="PANTHER" id="PTHR30237">
    <property type="entry name" value="MURAMOYLTETRAPEPTIDE CARBOXYPEPTIDASE"/>
    <property type="match status" value="1"/>
</dbReference>
<comment type="caution">
    <text evidence="8">The sequence shown here is derived from an EMBL/GenBank/DDBJ whole genome shotgun (WGS) entry which is preliminary data.</text>
</comment>
<keyword evidence="5" id="KW-0720">Serine protease</keyword>
<evidence type="ECO:0000313" key="8">
    <source>
        <dbReference type="EMBL" id="MFC1419594.1"/>
    </source>
</evidence>
<name>A0ABV6W0R8_9ACTN</name>
<evidence type="ECO:0000256" key="3">
    <source>
        <dbReference type="ARBA" id="ARBA00022670"/>
    </source>
</evidence>
<dbReference type="Gene3D" id="3.50.30.60">
    <property type="entry name" value="LD-carboxypeptidase A C-terminal domain-like"/>
    <property type="match status" value="1"/>
</dbReference>
<keyword evidence="4" id="KW-0378">Hydrolase</keyword>
<dbReference type="EMBL" id="JBHFAB010000019">
    <property type="protein sequence ID" value="MFC1419594.1"/>
    <property type="molecule type" value="Genomic_DNA"/>
</dbReference>
<evidence type="ECO:0000259" key="6">
    <source>
        <dbReference type="Pfam" id="PF02016"/>
    </source>
</evidence>
<sequence length="316" mass="33121">MRRPRRLVAGDTVAVVAPSGAVQQDRLDHGVEILRSWGLRVQVMPHVLAGHPELPYLAAPDRDRAADLQRAWLDPDVAAVVCARGGYGAQRVVDLLDWTAMAAAGPKVLVGYSDVTALHEALAVRLGLATLHGPMAAAAVFGADRATVEHLRLTLFEPERVRTLGSPTAECLLPGRARGVTAGGCLSLLASDRGTPHARPGFAGAILVVEDVDEELYALDRLLTHLLRSGALDGVAGIALGSWQDCRPSPDRIRGLMLERLAPLGVPVIWELGFGHGPTSLTVPLGLPAVLDADAGTITLDLPALDVAGPDASATV</sequence>
<gene>
    <name evidence="8" type="ORF">ACEZDE_23595</name>
</gene>
<feature type="domain" description="LD-carboxypeptidase N-terminal" evidence="6">
    <location>
        <begin position="13"/>
        <end position="133"/>
    </location>
</feature>
<dbReference type="Pfam" id="PF02016">
    <property type="entry name" value="Peptidase_S66"/>
    <property type="match status" value="1"/>
</dbReference>
<organism evidence="8 9">
    <name type="scientific">Streptacidiphilus cavernicola</name>
    <dbReference type="NCBI Taxonomy" id="3342716"/>
    <lineage>
        <taxon>Bacteria</taxon>
        <taxon>Bacillati</taxon>
        <taxon>Actinomycetota</taxon>
        <taxon>Actinomycetes</taxon>
        <taxon>Kitasatosporales</taxon>
        <taxon>Streptomycetaceae</taxon>
        <taxon>Streptacidiphilus</taxon>
    </lineage>
</organism>
<dbReference type="InterPro" id="IPR027478">
    <property type="entry name" value="LdcA_N"/>
</dbReference>
<keyword evidence="9" id="KW-1185">Reference proteome</keyword>
<dbReference type="PIRSF" id="PIRSF028757">
    <property type="entry name" value="LD-carboxypeptidase"/>
    <property type="match status" value="1"/>
</dbReference>
<evidence type="ECO:0000256" key="2">
    <source>
        <dbReference type="ARBA" id="ARBA00022645"/>
    </source>
</evidence>
<evidence type="ECO:0000313" key="9">
    <source>
        <dbReference type="Proteomes" id="UP001592531"/>
    </source>
</evidence>
<dbReference type="SUPFAM" id="SSF52317">
    <property type="entry name" value="Class I glutamine amidotransferase-like"/>
    <property type="match status" value="1"/>
</dbReference>
<protein>
    <submittedName>
        <fullName evidence="8">LD-carboxypeptidase</fullName>
    </submittedName>
</protein>
<reference evidence="8 9" key="1">
    <citation type="submission" date="2024-09" db="EMBL/GenBank/DDBJ databases">
        <authorList>
            <person name="Lee S.D."/>
        </authorList>
    </citation>
    <scope>NUCLEOTIDE SEQUENCE [LARGE SCALE GENOMIC DNA]</scope>
    <source>
        <strain evidence="8 9">N8-3</strain>
    </source>
</reference>
<dbReference type="RefSeq" id="WP_380539415.1">
    <property type="nucleotide sequence ID" value="NZ_JBHFAB010000019.1"/>
</dbReference>
<dbReference type="SUPFAM" id="SSF141986">
    <property type="entry name" value="LD-carboxypeptidase A C-terminal domain-like"/>
    <property type="match status" value="1"/>
</dbReference>
<comment type="similarity">
    <text evidence="1">Belongs to the peptidase S66 family.</text>
</comment>
<dbReference type="InterPro" id="IPR040449">
    <property type="entry name" value="Peptidase_S66_N"/>
</dbReference>
<dbReference type="InterPro" id="IPR029062">
    <property type="entry name" value="Class_I_gatase-like"/>
</dbReference>
<evidence type="ECO:0000256" key="4">
    <source>
        <dbReference type="ARBA" id="ARBA00022801"/>
    </source>
</evidence>
<dbReference type="Proteomes" id="UP001592531">
    <property type="component" value="Unassembled WGS sequence"/>
</dbReference>
<keyword evidence="2" id="KW-0121">Carboxypeptidase</keyword>
<evidence type="ECO:0000259" key="7">
    <source>
        <dbReference type="Pfam" id="PF17676"/>
    </source>
</evidence>
<dbReference type="Gene3D" id="3.40.50.10740">
    <property type="entry name" value="Class I glutamine amidotransferase-like"/>
    <property type="match status" value="1"/>
</dbReference>
<dbReference type="InterPro" id="IPR040921">
    <property type="entry name" value="Peptidase_S66C"/>
</dbReference>
<accession>A0ABV6W0R8</accession>
<dbReference type="PANTHER" id="PTHR30237:SF2">
    <property type="entry name" value="MUREIN TETRAPEPTIDE CARBOXYPEPTIDASE"/>
    <property type="match status" value="1"/>
</dbReference>
<evidence type="ECO:0000256" key="1">
    <source>
        <dbReference type="ARBA" id="ARBA00010233"/>
    </source>
</evidence>
<dbReference type="CDD" id="cd07025">
    <property type="entry name" value="Peptidase_S66"/>
    <property type="match status" value="1"/>
</dbReference>
<evidence type="ECO:0000256" key="5">
    <source>
        <dbReference type="ARBA" id="ARBA00022825"/>
    </source>
</evidence>
<dbReference type="InterPro" id="IPR027461">
    <property type="entry name" value="Carboxypeptidase_A_C_sf"/>
</dbReference>
<feature type="domain" description="LD-carboxypeptidase C-terminal" evidence="7">
    <location>
        <begin position="178"/>
        <end position="290"/>
    </location>
</feature>
<dbReference type="Pfam" id="PF17676">
    <property type="entry name" value="Peptidase_S66C"/>
    <property type="match status" value="1"/>
</dbReference>